<protein>
    <recommendedName>
        <fullName evidence="4">DNA polymerase III subunit alpha</fullName>
        <ecNumber evidence="3">2.7.7.7</ecNumber>
    </recommendedName>
</protein>
<evidence type="ECO:0000256" key="9">
    <source>
        <dbReference type="ARBA" id="ARBA00025611"/>
    </source>
</evidence>
<keyword evidence="7" id="KW-0235">DNA replication</keyword>
<dbReference type="PANTHER" id="PTHR32294">
    <property type="entry name" value="DNA POLYMERASE III SUBUNIT ALPHA"/>
    <property type="match status" value="1"/>
</dbReference>
<comment type="subcellular location">
    <subcellularLocation>
        <location evidence="1">Cytoplasm</location>
    </subcellularLocation>
</comment>
<evidence type="ECO:0000256" key="7">
    <source>
        <dbReference type="ARBA" id="ARBA00022705"/>
    </source>
</evidence>
<dbReference type="Gene3D" id="1.10.150.870">
    <property type="match status" value="1"/>
</dbReference>
<keyword evidence="14" id="KW-1185">Reference proteome</keyword>
<comment type="similarity">
    <text evidence="2">Belongs to the DNA polymerase type-C family. DnaE subfamily.</text>
</comment>
<name>A0ABT0VEY2_9LACO</name>
<dbReference type="InterPro" id="IPR003141">
    <property type="entry name" value="Pol/His_phosphatase_N"/>
</dbReference>
<proteinExistence type="inferred from homology"/>
<dbReference type="Pfam" id="PF02811">
    <property type="entry name" value="PHP"/>
    <property type="match status" value="1"/>
</dbReference>
<evidence type="ECO:0000256" key="3">
    <source>
        <dbReference type="ARBA" id="ARBA00012417"/>
    </source>
</evidence>
<evidence type="ECO:0000256" key="5">
    <source>
        <dbReference type="ARBA" id="ARBA00022679"/>
    </source>
</evidence>
<dbReference type="InterPro" id="IPR004013">
    <property type="entry name" value="PHP_dom"/>
</dbReference>
<dbReference type="NCBIfam" id="TIGR00594">
    <property type="entry name" value="polc"/>
    <property type="match status" value="1"/>
</dbReference>
<comment type="catalytic activity">
    <reaction evidence="11">
        <text>DNA(n) + a 2'-deoxyribonucleoside 5'-triphosphate = DNA(n+1) + diphosphate</text>
        <dbReference type="Rhea" id="RHEA:22508"/>
        <dbReference type="Rhea" id="RHEA-COMP:17339"/>
        <dbReference type="Rhea" id="RHEA-COMP:17340"/>
        <dbReference type="ChEBI" id="CHEBI:33019"/>
        <dbReference type="ChEBI" id="CHEBI:61560"/>
        <dbReference type="ChEBI" id="CHEBI:173112"/>
        <dbReference type="EC" id="2.7.7.7"/>
    </reaction>
</comment>
<dbReference type="SMART" id="SM00481">
    <property type="entry name" value="POLIIIAc"/>
    <property type="match status" value="1"/>
</dbReference>
<keyword evidence="6" id="KW-0548">Nucleotidyltransferase</keyword>
<dbReference type="InterPro" id="IPR040982">
    <property type="entry name" value="DNA_pol3_finger"/>
</dbReference>
<dbReference type="SUPFAM" id="SSF89550">
    <property type="entry name" value="PHP domain-like"/>
    <property type="match status" value="1"/>
</dbReference>
<dbReference type="CDD" id="cd07431">
    <property type="entry name" value="PHP_PolIIIA"/>
    <property type="match status" value="1"/>
</dbReference>
<dbReference type="Gene3D" id="1.10.10.1600">
    <property type="entry name" value="Bacterial DNA polymerase III alpha subunit, thumb domain"/>
    <property type="match status" value="1"/>
</dbReference>
<dbReference type="PANTHER" id="PTHR32294:SF0">
    <property type="entry name" value="DNA POLYMERASE III SUBUNIT ALPHA"/>
    <property type="match status" value="1"/>
</dbReference>
<sequence length="1113" mass="125836">MMQYFPIQTISAYSLLQSPMTPRDLIVDAKNKGYKAIALTDYNVLYGVTSFYNAAKFVGIKPIIGLTIELTGLVNTNTDEKLILLAKNQAGYQNLMKISSYKMQTTTKLTATLNNVLNNLKNLFVIIPMYGEMVQLLQQGNEEAAKDYLATLRNNIDDNQSLLLGISLNYSNVFRNKLIAFANDNDLKLVVNEKVNYLKKTDLFATKVLQAIDANITLSNIGKIKNETGEFFLKQPTDVEQAYQMAGLGDALDNLTTIYEKCQLDLIFKKPQLPTYQPFNKQQDLTSIELLRRIAKQGLQDRRLITTVYQQRLADEIAVIERLQFADYFLIVWDILNWTHQQNIQTGPGRGSAAGSLVAYALKITDVDPLKYDLLFERFLNEQRAQMPDIDIDLPDNRREEVLNYVHKRYGHENVAQIITFGTLSVKQAVRDVGRVFGYTQAQLAQLAKPLNQKNYKSLAEAYEKSQVFKNILSNLPNGQLLYTAAQAIEGLPRNYSTHAAGVVIANRPLVEIVPIQAGTDGRLMTQLSKNDVEALGLLKMDFLGLRNLTLLADTLTLINEKIDISSINLNDKATLNLFSQGNTNGIFQFESDGIQNVLRRLKPDNFEMIAAVNALYRPGPMDNIDHFIKRKHKMETILFPAPQLAPILANTYGIIVYQEQVMQVAAVLAGFSLTQADILRRAISKKDANKIEKLKQDFIVGAKKLGNQATVANEVFGYIEAFANYGFNRSHAVAYSKMAFELAYLKVHYPLAFYATLMNSTVGDYQKWQQYVQELNQLKIPILRPDINFSEDNIIIDNNALRFGFNAIKGLRSDFIKAIIDNRKKYGQYQDIGDFISRLDNRWRKVTEISPLIKIGVFDGFGFNRNELLNALPGFIEAVGLAGESLSLFATMAPKIDKLPDLSLTEKLNNEKIFLGTYVTSHPVEQYSAQFHNDHATKIVNIKTHKTATVLGYINRVKIIRTKKGESMAFLQVSDNTGEMTITVFPKLYQKIAKMLINNEVVVVNGKIEQKEQLNLIADNMHFAKKNIHQKQNGGKWWLKITVDKDENEIWNDLKKIIQAKDNHGDNPVVIVNASDNRKILLEKQWWLKKNNAILTSLTSLLGQGNVIFTDN</sequence>
<dbReference type="Pfam" id="PF01336">
    <property type="entry name" value="tRNA_anti-codon"/>
    <property type="match status" value="1"/>
</dbReference>
<dbReference type="CDD" id="cd04485">
    <property type="entry name" value="DnaE_OBF"/>
    <property type="match status" value="1"/>
</dbReference>
<evidence type="ECO:0000313" key="14">
    <source>
        <dbReference type="Proteomes" id="UP001057481"/>
    </source>
</evidence>
<evidence type="ECO:0000256" key="1">
    <source>
        <dbReference type="ARBA" id="ARBA00004496"/>
    </source>
</evidence>
<keyword evidence="8" id="KW-0239">DNA-directed DNA polymerase</keyword>
<dbReference type="Gene3D" id="2.40.50.140">
    <property type="entry name" value="Nucleic acid-binding proteins"/>
    <property type="match status" value="1"/>
</dbReference>
<dbReference type="Proteomes" id="UP001057481">
    <property type="component" value="Unassembled WGS sequence"/>
</dbReference>
<accession>A0ABT0VEY2</accession>
<comment type="caution">
    <text evidence="13">The sequence shown here is derived from an EMBL/GenBank/DDBJ whole genome shotgun (WGS) entry which is preliminary data.</text>
</comment>
<dbReference type="InterPro" id="IPR004365">
    <property type="entry name" value="NA-bd_OB_tRNA"/>
</dbReference>
<feature type="domain" description="Polymerase/histidinol phosphatase N-terminal" evidence="12">
    <location>
        <begin position="5"/>
        <end position="72"/>
    </location>
</feature>
<dbReference type="InterPro" id="IPR012340">
    <property type="entry name" value="NA-bd_OB-fold"/>
</dbReference>
<dbReference type="Gene3D" id="3.20.20.140">
    <property type="entry name" value="Metal-dependent hydrolases"/>
    <property type="match status" value="1"/>
</dbReference>
<evidence type="ECO:0000256" key="10">
    <source>
        <dbReference type="ARBA" id="ARBA00026073"/>
    </source>
</evidence>
<evidence type="ECO:0000256" key="4">
    <source>
        <dbReference type="ARBA" id="ARBA00019114"/>
    </source>
</evidence>
<dbReference type="Pfam" id="PF14579">
    <property type="entry name" value="HHH_6"/>
    <property type="match status" value="1"/>
</dbReference>
<reference evidence="13" key="1">
    <citation type="submission" date="2021-04" db="EMBL/GenBank/DDBJ databases">
        <title>Taxonomic assessment of Weissella genus.</title>
        <authorList>
            <person name="Fanelli F."/>
            <person name="Chieffi D."/>
            <person name="Dell'Aquila A."/>
            <person name="Gyu-Sung C."/>
            <person name="Franz C.M.A.P."/>
            <person name="Fusco V."/>
        </authorList>
    </citation>
    <scope>NUCLEOTIDE SEQUENCE</scope>
    <source>
        <strain evidence="13">LMG 25373</strain>
    </source>
</reference>
<organism evidence="13 14">
    <name type="scientific">Periweissella beninensis</name>
    <dbReference type="NCBI Taxonomy" id="504936"/>
    <lineage>
        <taxon>Bacteria</taxon>
        <taxon>Bacillati</taxon>
        <taxon>Bacillota</taxon>
        <taxon>Bacilli</taxon>
        <taxon>Lactobacillales</taxon>
        <taxon>Lactobacillaceae</taxon>
        <taxon>Periweissella</taxon>
    </lineage>
</organism>
<evidence type="ECO:0000256" key="11">
    <source>
        <dbReference type="ARBA" id="ARBA00049244"/>
    </source>
</evidence>
<dbReference type="EMBL" id="JAGMVS010000004">
    <property type="protein sequence ID" value="MCM2436376.1"/>
    <property type="molecule type" value="Genomic_DNA"/>
</dbReference>
<dbReference type="InterPro" id="IPR011708">
    <property type="entry name" value="DNA_pol3_alpha_NTPase_dom"/>
</dbReference>
<dbReference type="EC" id="2.7.7.7" evidence="3"/>
<dbReference type="InterPro" id="IPR016195">
    <property type="entry name" value="Pol/histidinol_Pase-like"/>
</dbReference>
<evidence type="ECO:0000259" key="12">
    <source>
        <dbReference type="SMART" id="SM00481"/>
    </source>
</evidence>
<dbReference type="Pfam" id="PF17657">
    <property type="entry name" value="DNA_pol3_finger"/>
    <property type="match status" value="1"/>
</dbReference>
<dbReference type="InterPro" id="IPR041931">
    <property type="entry name" value="DNA_pol3_alpha_thumb_dom"/>
</dbReference>
<evidence type="ECO:0000256" key="6">
    <source>
        <dbReference type="ARBA" id="ARBA00022695"/>
    </source>
</evidence>
<dbReference type="InterPro" id="IPR029460">
    <property type="entry name" value="DNAPol_HHH"/>
</dbReference>
<dbReference type="SUPFAM" id="SSF50249">
    <property type="entry name" value="Nucleic acid-binding proteins"/>
    <property type="match status" value="1"/>
</dbReference>
<evidence type="ECO:0000256" key="2">
    <source>
        <dbReference type="ARBA" id="ARBA00009496"/>
    </source>
</evidence>
<evidence type="ECO:0000256" key="8">
    <source>
        <dbReference type="ARBA" id="ARBA00022932"/>
    </source>
</evidence>
<keyword evidence="5" id="KW-0808">Transferase</keyword>
<comment type="function">
    <text evidence="9">DNA polymerase III is a complex, multichain enzyme responsible for most of the replicative synthesis in bacteria. This DNA polymerase also exhibits 3' to 5' exonuclease activity. The alpha chain is the DNA polymerase.</text>
</comment>
<evidence type="ECO:0000313" key="13">
    <source>
        <dbReference type="EMBL" id="MCM2436376.1"/>
    </source>
</evidence>
<gene>
    <name evidence="13" type="ORF">KAK10_00145</name>
</gene>
<dbReference type="Pfam" id="PF07733">
    <property type="entry name" value="DNA_pol3_alpha"/>
    <property type="match status" value="1"/>
</dbReference>
<comment type="subunit">
    <text evidence="10">DNA polymerase III contains a core (composed of alpha, epsilon and theta chains) that associates with a tau subunit. This core dimerizes to form the POLIII' complex. PolIII' associates with the gamma complex (composed of gamma, delta, delta', psi and chi chains) and with the beta chain to form the complete DNA polymerase III complex.</text>
</comment>
<dbReference type="InterPro" id="IPR004805">
    <property type="entry name" value="DnaE2/DnaE/PolC"/>
</dbReference>